<reference evidence="2" key="1">
    <citation type="journal article" date="2019" name="Int. J. Syst. Evol. Microbiol.">
        <title>The Global Catalogue of Microorganisms (GCM) 10K type strain sequencing project: providing services to taxonomists for standard genome sequencing and annotation.</title>
        <authorList>
            <consortium name="The Broad Institute Genomics Platform"/>
            <consortium name="The Broad Institute Genome Sequencing Center for Infectious Disease"/>
            <person name="Wu L."/>
            <person name="Ma J."/>
        </authorList>
    </citation>
    <scope>NUCLEOTIDE SEQUENCE [LARGE SCALE GENOMIC DNA]</scope>
    <source>
        <strain evidence="2">JCM 17021</strain>
    </source>
</reference>
<proteinExistence type="predicted"/>
<name>A0ABP7KSH2_9MICO</name>
<dbReference type="Proteomes" id="UP001501803">
    <property type="component" value="Unassembled WGS sequence"/>
</dbReference>
<evidence type="ECO:0000313" key="2">
    <source>
        <dbReference type="Proteomes" id="UP001501803"/>
    </source>
</evidence>
<dbReference type="Pfam" id="PF13376">
    <property type="entry name" value="OmdA"/>
    <property type="match status" value="1"/>
</dbReference>
<dbReference type="RefSeq" id="WP_345068374.1">
    <property type="nucleotide sequence ID" value="NZ_BAABCN010000010.1"/>
</dbReference>
<accession>A0ABP7KSH2</accession>
<evidence type="ECO:0000313" key="1">
    <source>
        <dbReference type="EMBL" id="GAA3886870.1"/>
    </source>
</evidence>
<protein>
    <submittedName>
        <fullName evidence="1">YdeI/OmpD-associated family protein</fullName>
    </submittedName>
</protein>
<dbReference type="EMBL" id="BAABCN010000010">
    <property type="protein sequence ID" value="GAA3886870.1"/>
    <property type="molecule type" value="Genomic_DNA"/>
</dbReference>
<keyword evidence="2" id="KW-1185">Reference proteome</keyword>
<gene>
    <name evidence="1" type="ORF">GCM10022381_31180</name>
</gene>
<comment type="caution">
    <text evidence="1">The sequence shown here is derived from an EMBL/GenBank/DDBJ whole genome shotgun (WGS) entry which is preliminary data.</text>
</comment>
<organism evidence="1 2">
    <name type="scientific">Leifsonia kafniensis</name>
    <dbReference type="NCBI Taxonomy" id="475957"/>
    <lineage>
        <taxon>Bacteria</taxon>
        <taxon>Bacillati</taxon>
        <taxon>Actinomycetota</taxon>
        <taxon>Actinomycetes</taxon>
        <taxon>Micrococcales</taxon>
        <taxon>Microbacteriaceae</taxon>
        <taxon>Leifsonia</taxon>
    </lineage>
</organism>
<sequence>MAVERELLMFSSAAEWRAWLEVHGSESPGVQLAIGKKGSGIPSVSYLEALEVALCFGWIDGQRNRLDETHFRQLYTPRGARSIWSQINRDRVQALIDAGRMTPAGLAEIDRAKADGRWDAAYAPASSIVVPDDLAAALAASPAALALFEQLDSTNRFAILFRIGNVKRAETRERKIVTYVEMLARGETIYPRKA</sequence>